<reference evidence="2 3" key="1">
    <citation type="submission" date="2016-10" db="EMBL/GenBank/DDBJ databases">
        <authorList>
            <person name="de Groot N.N."/>
        </authorList>
    </citation>
    <scope>NUCLEOTIDE SEQUENCE [LARGE SCALE GENOMIC DNA]</scope>
    <source>
        <strain evidence="2 3">DSM 20678</strain>
    </source>
</reference>
<name>A0A1I5YST8_9FIRM</name>
<dbReference type="AlphaFoldDB" id="A0A1I5YST8"/>
<sequence length="96" mass="10932">MIIKKESPTPVWIYIAYLFSIIALLFSIKFPSGLYLGEIVLGFFGMALNKYVVVAVFLLSYYIALKNKQKVRKKTFQIYIVTVTTLIVISVISALF</sequence>
<evidence type="ECO:0000313" key="3">
    <source>
        <dbReference type="Proteomes" id="UP000198577"/>
    </source>
</evidence>
<protein>
    <submittedName>
        <fullName evidence="2">Uncharacterized protein</fullName>
    </submittedName>
</protein>
<keyword evidence="1" id="KW-0812">Transmembrane</keyword>
<keyword evidence="1" id="KW-0472">Membrane</keyword>
<accession>A0A1I5YST8</accession>
<organism evidence="2 3">
    <name type="scientific">Caldicoprobacter faecalis</name>
    <dbReference type="NCBI Taxonomy" id="937334"/>
    <lineage>
        <taxon>Bacteria</taxon>
        <taxon>Bacillati</taxon>
        <taxon>Bacillota</taxon>
        <taxon>Clostridia</taxon>
        <taxon>Caldicoprobacterales</taxon>
        <taxon>Caldicoprobacteraceae</taxon>
        <taxon>Caldicoprobacter</taxon>
    </lineage>
</organism>
<evidence type="ECO:0000256" key="1">
    <source>
        <dbReference type="SAM" id="Phobius"/>
    </source>
</evidence>
<dbReference type="EMBL" id="FOXR01000063">
    <property type="protein sequence ID" value="SFQ47301.1"/>
    <property type="molecule type" value="Genomic_DNA"/>
</dbReference>
<gene>
    <name evidence="2" type="ORF">SAMN05444406_1635</name>
</gene>
<proteinExistence type="predicted"/>
<feature type="transmembrane region" description="Helical" evidence="1">
    <location>
        <begin position="76"/>
        <end position="95"/>
    </location>
</feature>
<feature type="transmembrane region" description="Helical" evidence="1">
    <location>
        <begin position="12"/>
        <end position="28"/>
    </location>
</feature>
<evidence type="ECO:0000313" key="2">
    <source>
        <dbReference type="EMBL" id="SFQ47301.1"/>
    </source>
</evidence>
<feature type="transmembrane region" description="Helical" evidence="1">
    <location>
        <begin position="40"/>
        <end position="64"/>
    </location>
</feature>
<keyword evidence="3" id="KW-1185">Reference proteome</keyword>
<keyword evidence="1" id="KW-1133">Transmembrane helix</keyword>
<dbReference type="Proteomes" id="UP000198577">
    <property type="component" value="Unassembled WGS sequence"/>
</dbReference>